<feature type="compositionally biased region" description="Basic residues" evidence="1">
    <location>
        <begin position="75"/>
        <end position="98"/>
    </location>
</feature>
<name>A0A066ZBX7_9ACTN</name>
<accession>A0A066ZBX7</accession>
<keyword evidence="3" id="KW-1185">Reference proteome</keyword>
<feature type="compositionally biased region" description="Basic residues" evidence="1">
    <location>
        <begin position="43"/>
        <end position="53"/>
    </location>
</feature>
<feature type="compositionally biased region" description="Pro residues" evidence="1">
    <location>
        <begin position="57"/>
        <end position="67"/>
    </location>
</feature>
<evidence type="ECO:0000256" key="1">
    <source>
        <dbReference type="SAM" id="MobiDB-lite"/>
    </source>
</evidence>
<reference evidence="2 3" key="1">
    <citation type="submission" date="2014-05" db="EMBL/GenBank/DDBJ databases">
        <title>Draft Genome Sequence of Kitasatospora cheerisanensis KCTC 2395.</title>
        <authorList>
            <person name="Nam D.H."/>
        </authorList>
    </citation>
    <scope>NUCLEOTIDE SEQUENCE [LARGE SCALE GENOMIC DNA]</scope>
    <source>
        <strain evidence="2 3">KCTC 2395</strain>
    </source>
</reference>
<feature type="compositionally biased region" description="Basic and acidic residues" evidence="1">
    <location>
        <begin position="19"/>
        <end position="30"/>
    </location>
</feature>
<protein>
    <submittedName>
        <fullName evidence="2">Transcriptional regulator</fullName>
    </submittedName>
</protein>
<comment type="caution">
    <text evidence="2">The sequence shown here is derived from an EMBL/GenBank/DDBJ whole genome shotgun (WGS) entry which is preliminary data.</text>
</comment>
<evidence type="ECO:0000313" key="3">
    <source>
        <dbReference type="Proteomes" id="UP000027178"/>
    </source>
</evidence>
<dbReference type="Proteomes" id="UP000027178">
    <property type="component" value="Unassembled WGS sequence"/>
</dbReference>
<dbReference type="HOGENOM" id="CLU_1213527_0_0_11"/>
<feature type="region of interest" description="Disordered" evidence="1">
    <location>
        <begin position="1"/>
        <end position="118"/>
    </location>
</feature>
<dbReference type="PATRIC" id="fig|1348663.4.peg.532"/>
<proteinExistence type="predicted"/>
<gene>
    <name evidence="2" type="ORF">KCH_05610</name>
</gene>
<evidence type="ECO:0000313" key="2">
    <source>
        <dbReference type="EMBL" id="KDN87640.1"/>
    </source>
</evidence>
<dbReference type="eggNOG" id="COG0789">
    <property type="taxonomic scope" value="Bacteria"/>
</dbReference>
<organism evidence="2 3">
    <name type="scientific">Kitasatospora cheerisanensis KCTC 2395</name>
    <dbReference type="NCBI Taxonomy" id="1348663"/>
    <lineage>
        <taxon>Bacteria</taxon>
        <taxon>Bacillati</taxon>
        <taxon>Actinomycetota</taxon>
        <taxon>Actinomycetes</taxon>
        <taxon>Kitasatosporales</taxon>
        <taxon>Streptomycetaceae</taxon>
        <taxon>Kitasatospora</taxon>
    </lineage>
</organism>
<dbReference type="AlphaFoldDB" id="A0A066ZBX7"/>
<sequence>MDSGTHLRRAQGDAPGRSQRTERRLPRHDQVLPARGAAPARPPRQHHPGRVRRVAPAPAPPGPGPDPGRPDPGGHRPRGARAHRRRLPRPHHPPRRGHLGPPAVPRTRPASEDDPSDATARTLVGDLLDRLGWTTARELGDLSPAHRSLVSALATLDRLGYPFDADDLLPYAHSMEQAAAYDLDRMELLPTAREQAEYAVAGAVLFEPVLLNLRRLAQSEQSTRRYGL</sequence>
<dbReference type="EMBL" id="JNBY01000022">
    <property type="protein sequence ID" value="KDN87640.1"/>
    <property type="molecule type" value="Genomic_DNA"/>
</dbReference>